<dbReference type="Proteomes" id="UP000784294">
    <property type="component" value="Unassembled WGS sequence"/>
</dbReference>
<dbReference type="AlphaFoldDB" id="A0A3S5FFY2"/>
<reference evidence="2" key="1">
    <citation type="submission" date="2018-11" db="EMBL/GenBank/DDBJ databases">
        <authorList>
            <consortium name="Pathogen Informatics"/>
        </authorList>
    </citation>
    <scope>NUCLEOTIDE SEQUENCE</scope>
</reference>
<feature type="region of interest" description="Disordered" evidence="1">
    <location>
        <begin position="219"/>
        <end position="241"/>
    </location>
</feature>
<sequence>MSNYQSREPGINLHSIQRSVVWECLCPVTCRPDDSATASSSFGSSTTPKLALLHSYNHLKPKSFFRRQMLLDEQSTNTKLTGLGINSQLDHIFDASRSEFTADKGRKDGQSSTNSLSSSELPHSDDQIDLGVTIGSRSESISDSDLSLGPRSRLPSFRYLASSLPTNLSACSSVDVTGSKTHLSPEPQLARHSPSPLRGSPRHLSNIYPSTRFSFSTSHSSYSSRSSPSHSQSSLSLSSATTLETDELGPDYIRNSSFKHSKHNSSSSCSDDLDLTTWLQKRQAKAKIRRAFRVPATEAPICASTTPRRLRRPGRSTGVCNSRKPNQPIPLGRFSVGTHGSFTTGRATFHSLRHRTRSTTHWSGQGSRASLVKGPIPSVSVSEVANNDCRFNMPEVQQNHTHYPPETSSFGPADSSDFRFKLQSSRRSKRRRGLARRAQGYLPSRHTSRALVNTLNETSGTCSFLTTLSPVNADSNITLFPGTRNKSSCSKGRGSSRKSYDHDHLSSTRRLVGRRRSISSPPPTPTPQPSSLVSEACGKHKFGSRSSRFDRGWR</sequence>
<feature type="compositionally biased region" description="Basic residues" evidence="1">
    <location>
        <begin position="424"/>
        <end position="435"/>
    </location>
</feature>
<feature type="region of interest" description="Disordered" evidence="1">
    <location>
        <begin position="479"/>
        <end position="554"/>
    </location>
</feature>
<keyword evidence="3" id="KW-1185">Reference proteome</keyword>
<feature type="region of interest" description="Disordered" evidence="1">
    <location>
        <begin position="423"/>
        <end position="442"/>
    </location>
</feature>
<evidence type="ECO:0000256" key="1">
    <source>
        <dbReference type="SAM" id="MobiDB-lite"/>
    </source>
</evidence>
<proteinExistence type="predicted"/>
<feature type="compositionally biased region" description="Basic and acidic residues" evidence="1">
    <location>
        <begin position="100"/>
        <end position="109"/>
    </location>
</feature>
<protein>
    <submittedName>
        <fullName evidence="2">Uncharacterized protein</fullName>
    </submittedName>
</protein>
<feature type="region of interest" description="Disordered" evidence="1">
    <location>
        <begin position="176"/>
        <end position="204"/>
    </location>
</feature>
<name>A0A3S5FFY2_9PLAT</name>
<evidence type="ECO:0000313" key="2">
    <source>
        <dbReference type="EMBL" id="VEL34701.1"/>
    </source>
</evidence>
<evidence type="ECO:0000313" key="3">
    <source>
        <dbReference type="Proteomes" id="UP000784294"/>
    </source>
</evidence>
<feature type="region of interest" description="Disordered" evidence="1">
    <location>
        <begin position="100"/>
        <end position="128"/>
    </location>
</feature>
<dbReference type="EMBL" id="CAAALY010248211">
    <property type="protein sequence ID" value="VEL34701.1"/>
    <property type="molecule type" value="Genomic_DNA"/>
</dbReference>
<comment type="caution">
    <text evidence="2">The sequence shown here is derived from an EMBL/GenBank/DDBJ whole genome shotgun (WGS) entry which is preliminary data.</text>
</comment>
<accession>A0A3S5FFY2</accession>
<feature type="compositionally biased region" description="Low complexity" evidence="1">
    <location>
        <begin position="219"/>
        <end position="239"/>
    </location>
</feature>
<feature type="compositionally biased region" description="Low complexity" evidence="1">
    <location>
        <begin position="111"/>
        <end position="121"/>
    </location>
</feature>
<feature type="region of interest" description="Disordered" evidence="1">
    <location>
        <begin position="307"/>
        <end position="337"/>
    </location>
</feature>
<organism evidence="2 3">
    <name type="scientific">Protopolystoma xenopodis</name>
    <dbReference type="NCBI Taxonomy" id="117903"/>
    <lineage>
        <taxon>Eukaryota</taxon>
        <taxon>Metazoa</taxon>
        <taxon>Spiralia</taxon>
        <taxon>Lophotrochozoa</taxon>
        <taxon>Platyhelminthes</taxon>
        <taxon>Monogenea</taxon>
        <taxon>Polyopisthocotylea</taxon>
        <taxon>Polystomatidea</taxon>
        <taxon>Polystomatidae</taxon>
        <taxon>Protopolystoma</taxon>
    </lineage>
</organism>
<gene>
    <name evidence="2" type="ORF">PXEA_LOCUS28141</name>
</gene>